<comment type="caution">
    <text evidence="2">The sequence shown here is derived from an EMBL/GenBank/DDBJ whole genome shotgun (WGS) entry which is preliminary data.</text>
</comment>
<protein>
    <recommendedName>
        <fullName evidence="4">Secreted protein</fullName>
    </recommendedName>
</protein>
<name>A0A8T1NH47_CARIL</name>
<proteinExistence type="predicted"/>
<gene>
    <name evidence="2" type="ORF">CIPAW_15G184700</name>
</gene>
<dbReference type="Proteomes" id="UP000811609">
    <property type="component" value="Chromosome 15"/>
</dbReference>
<evidence type="ECO:0000313" key="2">
    <source>
        <dbReference type="EMBL" id="KAG6628193.1"/>
    </source>
</evidence>
<organism evidence="2 3">
    <name type="scientific">Carya illinoinensis</name>
    <name type="common">Pecan</name>
    <dbReference type="NCBI Taxonomy" id="32201"/>
    <lineage>
        <taxon>Eukaryota</taxon>
        <taxon>Viridiplantae</taxon>
        <taxon>Streptophyta</taxon>
        <taxon>Embryophyta</taxon>
        <taxon>Tracheophyta</taxon>
        <taxon>Spermatophyta</taxon>
        <taxon>Magnoliopsida</taxon>
        <taxon>eudicotyledons</taxon>
        <taxon>Gunneridae</taxon>
        <taxon>Pentapetalae</taxon>
        <taxon>rosids</taxon>
        <taxon>fabids</taxon>
        <taxon>Fagales</taxon>
        <taxon>Juglandaceae</taxon>
        <taxon>Carya</taxon>
    </lineage>
</organism>
<keyword evidence="3" id="KW-1185">Reference proteome</keyword>
<dbReference type="AlphaFoldDB" id="A0A8T1NH47"/>
<dbReference type="EMBL" id="CM031823">
    <property type="protein sequence ID" value="KAG6628193.1"/>
    <property type="molecule type" value="Genomic_DNA"/>
</dbReference>
<accession>A0A8T1NH47</accession>
<keyword evidence="1" id="KW-0732">Signal</keyword>
<sequence>MLVHLRVLGWVGSLLSTLNLLPSMSKLFSRTCSSLSKRYSEADSEHLLNFTSQRGNEFGMCSKYLLGLISLS</sequence>
<feature type="signal peptide" evidence="1">
    <location>
        <begin position="1"/>
        <end position="16"/>
    </location>
</feature>
<evidence type="ECO:0000313" key="3">
    <source>
        <dbReference type="Proteomes" id="UP000811609"/>
    </source>
</evidence>
<feature type="chain" id="PRO_5035812265" description="Secreted protein" evidence="1">
    <location>
        <begin position="17"/>
        <end position="72"/>
    </location>
</feature>
<evidence type="ECO:0000256" key="1">
    <source>
        <dbReference type="SAM" id="SignalP"/>
    </source>
</evidence>
<reference evidence="2" key="1">
    <citation type="submission" date="2020-12" db="EMBL/GenBank/DDBJ databases">
        <title>WGS assembly of Carya illinoinensis cv. Pawnee.</title>
        <authorList>
            <person name="Platts A."/>
            <person name="Shu S."/>
            <person name="Wright S."/>
            <person name="Barry K."/>
            <person name="Edger P."/>
            <person name="Pires J.C."/>
            <person name="Schmutz J."/>
        </authorList>
    </citation>
    <scope>NUCLEOTIDE SEQUENCE</scope>
    <source>
        <tissue evidence="2">Leaf</tissue>
    </source>
</reference>
<evidence type="ECO:0008006" key="4">
    <source>
        <dbReference type="Google" id="ProtNLM"/>
    </source>
</evidence>